<dbReference type="EMBL" id="JBHLTN010000024">
    <property type="protein sequence ID" value="MFC0593323.1"/>
    <property type="molecule type" value="Genomic_DNA"/>
</dbReference>
<accession>A0ABV6PWJ2</accession>
<gene>
    <name evidence="1" type="ORF">ACFFGG_12250</name>
</gene>
<keyword evidence="2" id="KW-1185">Reference proteome</keyword>
<comment type="caution">
    <text evidence="1">The sequence shown here is derived from an EMBL/GenBank/DDBJ whole genome shotgun (WGS) entry which is preliminary data.</text>
</comment>
<evidence type="ECO:0000313" key="1">
    <source>
        <dbReference type="EMBL" id="MFC0593323.1"/>
    </source>
</evidence>
<sequence>MIESFASTETQQLFSTGKSRRLPPDILRRAVMRLTQLDAATALEDLRLPPSNRLEALSGDRAGQWSIRINGQWRVCFRFERGHAQDVEIVDYH</sequence>
<dbReference type="InterPro" id="IPR007711">
    <property type="entry name" value="HigB-1"/>
</dbReference>
<reference evidence="1 2" key="1">
    <citation type="submission" date="2024-09" db="EMBL/GenBank/DDBJ databases">
        <authorList>
            <person name="Sun Q."/>
            <person name="Mori K."/>
        </authorList>
    </citation>
    <scope>NUCLEOTIDE SEQUENCE [LARGE SCALE GENOMIC DNA]</scope>
    <source>
        <strain evidence="1 2">NCAIM B.02336</strain>
    </source>
</reference>
<dbReference type="Pfam" id="PF05015">
    <property type="entry name" value="HigB-like_toxin"/>
    <property type="match status" value="1"/>
</dbReference>
<dbReference type="InterPro" id="IPR035093">
    <property type="entry name" value="RelE/ParE_toxin_dom_sf"/>
</dbReference>
<proteinExistence type="predicted"/>
<dbReference type="RefSeq" id="WP_377483491.1">
    <property type="nucleotide sequence ID" value="NZ_JBHLTN010000024.1"/>
</dbReference>
<protein>
    <submittedName>
        <fullName evidence="1">Type II toxin-antitoxin system RelE/ParE family toxin</fullName>
    </submittedName>
</protein>
<dbReference type="Gene3D" id="3.30.2310.20">
    <property type="entry name" value="RelE-like"/>
    <property type="match status" value="1"/>
</dbReference>
<dbReference type="PANTHER" id="PTHR40266:SF2">
    <property type="entry name" value="TOXIN HIGB-1"/>
    <property type="match status" value="1"/>
</dbReference>
<dbReference type="SUPFAM" id="SSF143011">
    <property type="entry name" value="RelE-like"/>
    <property type="match status" value="1"/>
</dbReference>
<organism evidence="1 2">
    <name type="scientific">Ottowia pentelensis</name>
    <dbReference type="NCBI Taxonomy" id="511108"/>
    <lineage>
        <taxon>Bacteria</taxon>
        <taxon>Pseudomonadati</taxon>
        <taxon>Pseudomonadota</taxon>
        <taxon>Betaproteobacteria</taxon>
        <taxon>Burkholderiales</taxon>
        <taxon>Comamonadaceae</taxon>
        <taxon>Ottowia</taxon>
    </lineage>
</organism>
<evidence type="ECO:0000313" key="2">
    <source>
        <dbReference type="Proteomes" id="UP001589834"/>
    </source>
</evidence>
<name>A0ABV6PWJ2_9BURK</name>
<dbReference type="PANTHER" id="PTHR40266">
    <property type="entry name" value="TOXIN HIGB-1"/>
    <property type="match status" value="1"/>
</dbReference>
<dbReference type="Proteomes" id="UP001589834">
    <property type="component" value="Unassembled WGS sequence"/>
</dbReference>